<dbReference type="InterPro" id="IPR036663">
    <property type="entry name" value="Fumarylacetoacetase_C_sf"/>
</dbReference>
<evidence type="ECO:0000313" key="3">
    <source>
        <dbReference type="EMBL" id="SAL68650.1"/>
    </source>
</evidence>
<protein>
    <submittedName>
        <fullName evidence="3">2-keto-4-pentenoate hydratase</fullName>
    </submittedName>
</protein>
<proteinExistence type="predicted"/>
<evidence type="ECO:0000259" key="2">
    <source>
        <dbReference type="Pfam" id="PF01557"/>
    </source>
</evidence>
<dbReference type="EMBL" id="FCOK02000093">
    <property type="protein sequence ID" value="SAL68650.1"/>
    <property type="molecule type" value="Genomic_DNA"/>
</dbReference>
<dbReference type="PANTHER" id="PTHR30143">
    <property type="entry name" value="ACID HYDRATASE"/>
    <property type="match status" value="1"/>
</dbReference>
<dbReference type="Proteomes" id="UP000054683">
    <property type="component" value="Unassembled WGS sequence"/>
</dbReference>
<dbReference type="InterPro" id="IPR011234">
    <property type="entry name" value="Fumarylacetoacetase-like_C"/>
</dbReference>
<dbReference type="AlphaFoldDB" id="A0A158JJX4"/>
<dbReference type="SUPFAM" id="SSF56529">
    <property type="entry name" value="FAH"/>
    <property type="match status" value="1"/>
</dbReference>
<dbReference type="Gene3D" id="3.90.850.10">
    <property type="entry name" value="Fumarylacetoacetase-like, C-terminal domain"/>
    <property type="match status" value="1"/>
</dbReference>
<dbReference type="PANTHER" id="PTHR30143:SF0">
    <property type="entry name" value="2-KETO-4-PENTENOATE HYDRATASE"/>
    <property type="match status" value="1"/>
</dbReference>
<name>A0A158JJX4_9BURK</name>
<reference evidence="3 4" key="1">
    <citation type="submission" date="2016-01" db="EMBL/GenBank/DDBJ databases">
        <authorList>
            <person name="Oliw E.H."/>
        </authorList>
    </citation>
    <scope>NUCLEOTIDE SEQUENCE [LARGE SCALE GENOMIC DNA]</scope>
    <source>
        <strain evidence="3">LMG 27134</strain>
    </source>
</reference>
<accession>A0A158JJX4</accession>
<dbReference type="OrthoDB" id="9792137at2"/>
<keyword evidence="1" id="KW-0456">Lyase</keyword>
<feature type="domain" description="Fumarylacetoacetase-like C-terminal" evidence="2">
    <location>
        <begin position="76"/>
        <end position="258"/>
    </location>
</feature>
<gene>
    <name evidence="3" type="ORF">AWB69_08067</name>
</gene>
<organism evidence="3 4">
    <name type="scientific">Caballeronia udeis</name>
    <dbReference type="NCBI Taxonomy" id="1232866"/>
    <lineage>
        <taxon>Bacteria</taxon>
        <taxon>Pseudomonadati</taxon>
        <taxon>Pseudomonadota</taxon>
        <taxon>Betaproteobacteria</taxon>
        <taxon>Burkholderiales</taxon>
        <taxon>Burkholderiaceae</taxon>
        <taxon>Caballeronia</taxon>
    </lineage>
</organism>
<sequence length="267" mass="28685">MTPLQIEDAAAALRTAQQTGECIAPLRHRYPELDIDSAYAIQQSNTHYRLAEGRRLVGRKVGLTSLAVQRQLGVDQPDFGMLFDDMGRGDSEPIQMKGLMQPKIEAEIAFVLGRDLSMTLPGAIDVLRSIDYALPALEIVGSRIAKWDIGITDTIADNASSSAFVLGSTPRKLAEFDLRLCGMRMDRRGQTVSVGTGAACLGNPLNAVIWLARKMASLGMPLLAGDLVLSGALGAMVPVEPGDVFDTEINGLGCVRAVFEHDIGEHP</sequence>
<dbReference type="GO" id="GO:0008684">
    <property type="term" value="F:2-oxopent-4-enoate hydratase activity"/>
    <property type="evidence" value="ECO:0007669"/>
    <property type="project" value="TreeGrafter"/>
</dbReference>
<dbReference type="RefSeq" id="WP_062092168.1">
    <property type="nucleotide sequence ID" value="NZ_FCOK02000093.1"/>
</dbReference>
<evidence type="ECO:0000256" key="1">
    <source>
        <dbReference type="ARBA" id="ARBA00023239"/>
    </source>
</evidence>
<dbReference type="Pfam" id="PF01557">
    <property type="entry name" value="FAA_hydrolase"/>
    <property type="match status" value="1"/>
</dbReference>
<dbReference type="GO" id="GO:0005737">
    <property type="term" value="C:cytoplasm"/>
    <property type="evidence" value="ECO:0007669"/>
    <property type="project" value="TreeGrafter"/>
</dbReference>
<evidence type="ECO:0000313" key="4">
    <source>
        <dbReference type="Proteomes" id="UP000054683"/>
    </source>
</evidence>
<dbReference type="InterPro" id="IPR050772">
    <property type="entry name" value="Hydratase-Decarb/MhpD_sf"/>
</dbReference>